<evidence type="ECO:0000256" key="3">
    <source>
        <dbReference type="ARBA" id="ARBA00023163"/>
    </source>
</evidence>
<evidence type="ECO:0000256" key="2">
    <source>
        <dbReference type="ARBA" id="ARBA00023125"/>
    </source>
</evidence>
<dbReference type="Gene3D" id="1.10.10.10">
    <property type="entry name" value="Winged helix-like DNA-binding domain superfamily/Winged helix DNA-binding domain"/>
    <property type="match status" value="1"/>
</dbReference>
<protein>
    <submittedName>
        <fullName evidence="5">Transcriptional regulator, MarR family</fullName>
    </submittedName>
</protein>
<dbReference type="EMBL" id="CP001843">
    <property type="protein sequence ID" value="AEF84587.1"/>
    <property type="molecule type" value="Genomic_DNA"/>
</dbReference>
<accession>F5YQM7</accession>
<reference evidence="6" key="1">
    <citation type="submission" date="2009-12" db="EMBL/GenBank/DDBJ databases">
        <title>Complete sequence of Treponema primitia strain ZAS-2.</title>
        <authorList>
            <person name="Tetu S.G."/>
            <person name="Matson E."/>
            <person name="Ren Q."/>
            <person name="Seshadri R."/>
            <person name="Elbourne L."/>
            <person name="Hassan K.A."/>
            <person name="Durkin A."/>
            <person name="Radune D."/>
            <person name="Mohamoud Y."/>
            <person name="Shay R."/>
            <person name="Jin S."/>
            <person name="Zhang X."/>
            <person name="Lucey K."/>
            <person name="Ballor N.R."/>
            <person name="Ottesen E."/>
            <person name="Rosenthal R."/>
            <person name="Allen A."/>
            <person name="Leadbetter J.R."/>
            <person name="Paulsen I.T."/>
        </authorList>
    </citation>
    <scope>NUCLEOTIDE SEQUENCE [LARGE SCALE GENOMIC DNA]</scope>
    <source>
        <strain evidence="6">ATCC BAA-887 / DSM 12427 / ZAS-2</strain>
    </source>
</reference>
<dbReference type="InterPro" id="IPR039422">
    <property type="entry name" value="MarR/SlyA-like"/>
</dbReference>
<reference evidence="5 6" key="2">
    <citation type="journal article" date="2011" name="ISME J.">
        <title>RNA-seq reveals cooperative metabolic interactions between two termite-gut spirochete species in co-culture.</title>
        <authorList>
            <person name="Rosenthal A.Z."/>
            <person name="Matson E.G."/>
            <person name="Eldar A."/>
            <person name="Leadbetter J.R."/>
        </authorList>
    </citation>
    <scope>NUCLEOTIDE SEQUENCE [LARGE SCALE GENOMIC DNA]</scope>
    <source>
        <strain evidence="6">ATCC BAA-887 / DSM 12427 / ZAS-2</strain>
    </source>
</reference>
<dbReference type="OrthoDB" id="3254893at2"/>
<dbReference type="PANTHER" id="PTHR33164:SF43">
    <property type="entry name" value="HTH-TYPE TRANSCRIPTIONAL REPRESSOR YETL"/>
    <property type="match status" value="1"/>
</dbReference>
<dbReference type="AlphaFoldDB" id="F5YQM7"/>
<dbReference type="STRING" id="545694.TREPR_2707"/>
<dbReference type="eggNOG" id="COG1846">
    <property type="taxonomic scope" value="Bacteria"/>
</dbReference>
<gene>
    <name evidence="5" type="ordered locus">TREPR_2707</name>
</gene>
<dbReference type="InterPro" id="IPR023187">
    <property type="entry name" value="Tscrpt_reg_MarR-type_CS"/>
</dbReference>
<keyword evidence="6" id="KW-1185">Reference proteome</keyword>
<sequence length="150" mass="17177">MKNELHNELLRSLFMLKKFTHTFHPATLAKEDEMNLASFTLLYYIKEHSGDLSGEKIRNELSVTKPAVSQMLASLEKKGFLTRETNKENRRCIVLSLTEKGTNFIEKTEKETEKRLAGIISRFGKNETRSLITLINRFLSITGEPGISDQ</sequence>
<dbReference type="SMART" id="SM00347">
    <property type="entry name" value="HTH_MARR"/>
    <property type="match status" value="1"/>
</dbReference>
<organism evidence="5 6">
    <name type="scientific">Treponema primitia (strain ATCC BAA-887 / DSM 12427 / ZAS-2)</name>
    <dbReference type="NCBI Taxonomy" id="545694"/>
    <lineage>
        <taxon>Bacteria</taxon>
        <taxon>Pseudomonadati</taxon>
        <taxon>Spirochaetota</taxon>
        <taxon>Spirochaetia</taxon>
        <taxon>Spirochaetales</taxon>
        <taxon>Treponemataceae</taxon>
        <taxon>Treponema</taxon>
    </lineage>
</organism>
<evidence type="ECO:0000256" key="1">
    <source>
        <dbReference type="ARBA" id="ARBA00023015"/>
    </source>
</evidence>
<dbReference type="InterPro" id="IPR036388">
    <property type="entry name" value="WH-like_DNA-bd_sf"/>
</dbReference>
<dbReference type="GO" id="GO:0003700">
    <property type="term" value="F:DNA-binding transcription factor activity"/>
    <property type="evidence" value="ECO:0007669"/>
    <property type="project" value="InterPro"/>
</dbReference>
<feature type="domain" description="HTH marR-type" evidence="4">
    <location>
        <begin position="6"/>
        <end position="140"/>
    </location>
</feature>
<name>F5YQM7_TREPZ</name>
<evidence type="ECO:0000313" key="5">
    <source>
        <dbReference type="EMBL" id="AEF84587.1"/>
    </source>
</evidence>
<dbReference type="PRINTS" id="PR00598">
    <property type="entry name" value="HTHMARR"/>
</dbReference>
<dbReference type="SUPFAM" id="SSF46785">
    <property type="entry name" value="Winged helix' DNA-binding domain"/>
    <property type="match status" value="1"/>
</dbReference>
<keyword evidence="2" id="KW-0238">DNA-binding</keyword>
<evidence type="ECO:0000313" key="6">
    <source>
        <dbReference type="Proteomes" id="UP000009223"/>
    </source>
</evidence>
<proteinExistence type="predicted"/>
<dbReference type="GO" id="GO:0003677">
    <property type="term" value="F:DNA binding"/>
    <property type="evidence" value="ECO:0007669"/>
    <property type="project" value="UniProtKB-KW"/>
</dbReference>
<dbReference type="Pfam" id="PF01047">
    <property type="entry name" value="MarR"/>
    <property type="match status" value="1"/>
</dbReference>
<dbReference type="RefSeq" id="WP_015707520.1">
    <property type="nucleotide sequence ID" value="NC_015578.1"/>
</dbReference>
<dbReference type="PROSITE" id="PS50995">
    <property type="entry name" value="HTH_MARR_2"/>
    <property type="match status" value="1"/>
</dbReference>
<keyword evidence="3" id="KW-0804">Transcription</keyword>
<dbReference type="HOGENOM" id="CLU_083287_12_2_12"/>
<evidence type="ECO:0000259" key="4">
    <source>
        <dbReference type="PROSITE" id="PS50995"/>
    </source>
</evidence>
<dbReference type="GO" id="GO:0006950">
    <property type="term" value="P:response to stress"/>
    <property type="evidence" value="ECO:0007669"/>
    <property type="project" value="TreeGrafter"/>
</dbReference>
<dbReference type="PROSITE" id="PS01117">
    <property type="entry name" value="HTH_MARR_1"/>
    <property type="match status" value="1"/>
</dbReference>
<dbReference type="InterPro" id="IPR000835">
    <property type="entry name" value="HTH_MarR-typ"/>
</dbReference>
<keyword evidence="1" id="KW-0805">Transcription regulation</keyword>
<dbReference type="Proteomes" id="UP000009223">
    <property type="component" value="Chromosome"/>
</dbReference>
<dbReference type="PANTHER" id="PTHR33164">
    <property type="entry name" value="TRANSCRIPTIONAL REGULATOR, MARR FAMILY"/>
    <property type="match status" value="1"/>
</dbReference>
<dbReference type="InterPro" id="IPR036390">
    <property type="entry name" value="WH_DNA-bd_sf"/>
</dbReference>
<dbReference type="KEGG" id="tpi:TREPR_2707"/>